<dbReference type="Pfam" id="PF01753">
    <property type="entry name" value="zf-MYND"/>
    <property type="match status" value="1"/>
</dbReference>
<keyword evidence="3" id="KW-0862">Zinc</keyword>
<feature type="domain" description="MYND-type" evidence="5">
    <location>
        <begin position="58"/>
        <end position="95"/>
    </location>
</feature>
<proteinExistence type="predicted"/>
<keyword evidence="2 4" id="KW-0863">Zinc-finger</keyword>
<dbReference type="Gene3D" id="6.10.140.2220">
    <property type="match status" value="1"/>
</dbReference>
<evidence type="ECO:0000256" key="4">
    <source>
        <dbReference type="PROSITE-ProRule" id="PRU00134"/>
    </source>
</evidence>
<evidence type="ECO:0000256" key="1">
    <source>
        <dbReference type="ARBA" id="ARBA00022723"/>
    </source>
</evidence>
<evidence type="ECO:0000313" key="7">
    <source>
        <dbReference type="Proteomes" id="UP000813444"/>
    </source>
</evidence>
<accession>A0A8K0SF84</accession>
<dbReference type="OrthoDB" id="432970at2759"/>
<name>A0A8K0SF84_9HYPO</name>
<reference evidence="6" key="1">
    <citation type="journal article" date="2021" name="Nat. Commun.">
        <title>Genetic determinants of endophytism in the Arabidopsis root mycobiome.</title>
        <authorList>
            <person name="Mesny F."/>
            <person name="Miyauchi S."/>
            <person name="Thiergart T."/>
            <person name="Pickel B."/>
            <person name="Atanasova L."/>
            <person name="Karlsson M."/>
            <person name="Huettel B."/>
            <person name="Barry K.W."/>
            <person name="Haridas S."/>
            <person name="Chen C."/>
            <person name="Bauer D."/>
            <person name="Andreopoulos W."/>
            <person name="Pangilinan J."/>
            <person name="LaButti K."/>
            <person name="Riley R."/>
            <person name="Lipzen A."/>
            <person name="Clum A."/>
            <person name="Drula E."/>
            <person name="Henrissat B."/>
            <person name="Kohler A."/>
            <person name="Grigoriev I.V."/>
            <person name="Martin F.M."/>
            <person name="Hacquard S."/>
        </authorList>
    </citation>
    <scope>NUCLEOTIDE SEQUENCE</scope>
    <source>
        <strain evidence="6">MPI-CAGE-CH-0235</strain>
    </source>
</reference>
<dbReference type="InterPro" id="IPR002893">
    <property type="entry name" value="Znf_MYND"/>
</dbReference>
<dbReference type="PROSITE" id="PS50865">
    <property type="entry name" value="ZF_MYND_2"/>
    <property type="match status" value="1"/>
</dbReference>
<evidence type="ECO:0000256" key="2">
    <source>
        <dbReference type="ARBA" id="ARBA00022771"/>
    </source>
</evidence>
<dbReference type="EMBL" id="JAGPNK010000022">
    <property type="protein sequence ID" value="KAH7304572.1"/>
    <property type="molecule type" value="Genomic_DNA"/>
</dbReference>
<keyword evidence="7" id="KW-1185">Reference proteome</keyword>
<keyword evidence="1" id="KW-0479">Metal-binding</keyword>
<gene>
    <name evidence="6" type="ORF">B0I35DRAFT_494947</name>
</gene>
<protein>
    <recommendedName>
        <fullName evidence="5">MYND-type domain-containing protein</fullName>
    </recommendedName>
</protein>
<dbReference type="SUPFAM" id="SSF144232">
    <property type="entry name" value="HIT/MYND zinc finger-like"/>
    <property type="match status" value="1"/>
</dbReference>
<feature type="non-terminal residue" evidence="6">
    <location>
        <position position="95"/>
    </location>
</feature>
<evidence type="ECO:0000313" key="6">
    <source>
        <dbReference type="EMBL" id="KAH7304572.1"/>
    </source>
</evidence>
<comment type="caution">
    <text evidence="6">The sequence shown here is derived from an EMBL/GenBank/DDBJ whole genome shotgun (WGS) entry which is preliminary data.</text>
</comment>
<dbReference type="GO" id="GO:0008270">
    <property type="term" value="F:zinc ion binding"/>
    <property type="evidence" value="ECO:0007669"/>
    <property type="project" value="UniProtKB-KW"/>
</dbReference>
<evidence type="ECO:0000256" key="3">
    <source>
        <dbReference type="ARBA" id="ARBA00022833"/>
    </source>
</evidence>
<dbReference type="AlphaFoldDB" id="A0A8K0SF84"/>
<sequence>MSWLHRGKPSISVLVTPYCGYRVCETLLRREIESELEEIFSVVSGGTGKSTKVMGYQCQVCGKMEGIKRCGGYKAIGYCGIKHQKADWKVHKKRC</sequence>
<evidence type="ECO:0000259" key="5">
    <source>
        <dbReference type="PROSITE" id="PS50865"/>
    </source>
</evidence>
<dbReference type="Proteomes" id="UP000813444">
    <property type="component" value="Unassembled WGS sequence"/>
</dbReference>
<organism evidence="6 7">
    <name type="scientific">Stachybotrys elegans</name>
    <dbReference type="NCBI Taxonomy" id="80388"/>
    <lineage>
        <taxon>Eukaryota</taxon>
        <taxon>Fungi</taxon>
        <taxon>Dikarya</taxon>
        <taxon>Ascomycota</taxon>
        <taxon>Pezizomycotina</taxon>
        <taxon>Sordariomycetes</taxon>
        <taxon>Hypocreomycetidae</taxon>
        <taxon>Hypocreales</taxon>
        <taxon>Stachybotryaceae</taxon>
        <taxon>Stachybotrys</taxon>
    </lineage>
</organism>